<proteinExistence type="predicted"/>
<reference evidence="1 2" key="1">
    <citation type="submission" date="2024-09" db="EMBL/GenBank/DDBJ databases">
        <title>A chromosome-level genome assembly of Gray's grenadier anchovy, Coilia grayii.</title>
        <authorList>
            <person name="Fu Z."/>
        </authorList>
    </citation>
    <scope>NUCLEOTIDE SEQUENCE [LARGE SCALE GENOMIC DNA]</scope>
    <source>
        <strain evidence="1">G4</strain>
        <tissue evidence="1">Muscle</tissue>
    </source>
</reference>
<dbReference type="PANTHER" id="PTHR47018:SF3">
    <property type="entry name" value="MYCBP-ASSOCIATED PROTEIN"/>
    <property type="match status" value="1"/>
</dbReference>
<name>A0ABD1JZY1_9TELE</name>
<dbReference type="Proteomes" id="UP001591681">
    <property type="component" value="Unassembled WGS sequence"/>
</dbReference>
<dbReference type="PANTHER" id="PTHR47018">
    <property type="entry name" value="CXC DOMAIN-CONTAINING PROTEIN-RELATED"/>
    <property type="match status" value="1"/>
</dbReference>
<accession>A0ABD1JZY1</accession>
<gene>
    <name evidence="1" type="ORF">ACEWY4_012242</name>
</gene>
<dbReference type="EMBL" id="JBHFQA010000010">
    <property type="protein sequence ID" value="KAL2092444.1"/>
    <property type="molecule type" value="Genomic_DNA"/>
</dbReference>
<sequence>MEAVCSLKLDQSIPLDTCIICKDSKRDQVFKATEQGLLTLKAAAEDRQRLHDINHREAIQRVLLVQNIQNVFWHRMCYASFTSKNHISRLQQKSCDSSADLDEGAGPSKRARTLPTMTRSSVATMKWDACMFCQEVNSKFKVSMVTTLNMSDRILAASKYDQVLSVQLASVSDLIAAEGRYHTPCYMKFLRKTTKTKDNSSSSDLAMEWLLEELTSTENISNVYELAEVWDRYCVLAETAEVPIPSSYLSRRSTFKEKLQQRLRNKYEFINLDQEILLVPVEFGHVPLSILLSEPKEDSLISKYTASEGFMELIHVALKLRGDILAQPAYKGFVVSEEEMISCIPDSLFMFLRVMFGGQSLLEVDQEDETAQNKEDGTQRKVLSIAQDLVYNISGGKRWTPKHLGLASTLHQATRSKELVELFHQAGHIISYNNLKQVDTALAECTLHAMDMDTGAVVPPNLVPDRFVHFTCDNIDINDSSLDGKNSFHATQVAGWQRGPEADMGLSDLRPSAKTTLQVPEIMEQLSPAAVVIGKKEPGSIIQTKKEWYNEQIQDNASACVALAKDMAFFIKRQDADLKKGWTNFNQTICRTSSAVTSIGYMPIVQAPAHELDTLNTVIQRCRHIATALGQQHVVLTVDEALYCKLMELKWAKDEYQDFLIVRMGGLHISPTFLKVIGKHIQSSGLMDAWIESGLFAPGTAEQVILGKGKSYSKAIRAHKITVQAMWRILMPKLMNFIQMKNQALRQMLEKKSSSEDIEDLLTFLASKDFLEILDSFEKSNMNPNFKFWWGYMEMVEILLMFTRAQREGNWNLHLHAFKRMIPFFMAYGHTNYARWGTIYVSEMHQLPQEVKKEFDKGNFVVKRTDQPFNEVDPDQSQEWLNGIGKKSGGIIGITKTSSALSRWALSYNLRSHIANETRAAYGLVLKDEYSHNESYQSRQTHDRQTEDSLLQVFNSFKLFSEEMCDDLQNIATKDVATMEIEQDLLSIQIKGKQQLDKFIEERLLSPEERKVHFRDPLSKQKYRTFASLYEVTNRDSKQKGVEKFIKADRKIMQRLITAYECGRQVNLSEILSHELLTVPQALAQSNGKLRSGNKADLCDVLTAQIACPPSVSFEDLGPTATLIIDGQALVCSIGKPQKARTFGDLADVFASTVLQSGTAFKRIDVLFDRYYQTSIKSCTRTRRGQGIAAIRRLIENRDVPLPPKWENFMAHPENKADLANFLSRQLILKAPVSKCIVVSGGFTDEEWVESSDPMVITDHLRALHEEADTRIILHCMENQSSSIVIAARDTDVLVLLLAHFPKMACSKIWMKAGTATKRKYIPIHLIAEQLLLDDSAMEDIIAFHALTGCDTTSYLLGHGKKTCWKAFKEHHQLLTGIGRGELDDQTAKDAELFVCKVYRAHNVTNVNKARELLFAQSRAPESLPPTSDALSFHIRRAHYQSALWRQANKQYPALPPPEKMGWRLEGSTLVPILMSLPPVPDYCLELISCSCNSRCMSARCMCKKSHLRCSAACKCKTSDAECSNC</sequence>
<evidence type="ECO:0008006" key="3">
    <source>
        <dbReference type="Google" id="ProtNLM"/>
    </source>
</evidence>
<protein>
    <recommendedName>
        <fullName evidence="3">Tesmin/TSO1-like CXC domain-containing protein</fullName>
    </recommendedName>
</protein>
<keyword evidence="2" id="KW-1185">Reference proteome</keyword>
<evidence type="ECO:0000313" key="2">
    <source>
        <dbReference type="Proteomes" id="UP001591681"/>
    </source>
</evidence>
<evidence type="ECO:0000313" key="1">
    <source>
        <dbReference type="EMBL" id="KAL2092444.1"/>
    </source>
</evidence>
<organism evidence="1 2">
    <name type="scientific">Coilia grayii</name>
    <name type="common">Gray's grenadier anchovy</name>
    <dbReference type="NCBI Taxonomy" id="363190"/>
    <lineage>
        <taxon>Eukaryota</taxon>
        <taxon>Metazoa</taxon>
        <taxon>Chordata</taxon>
        <taxon>Craniata</taxon>
        <taxon>Vertebrata</taxon>
        <taxon>Euteleostomi</taxon>
        <taxon>Actinopterygii</taxon>
        <taxon>Neopterygii</taxon>
        <taxon>Teleostei</taxon>
        <taxon>Clupei</taxon>
        <taxon>Clupeiformes</taxon>
        <taxon>Clupeoidei</taxon>
        <taxon>Engraulidae</taxon>
        <taxon>Coilinae</taxon>
        <taxon>Coilia</taxon>
    </lineage>
</organism>
<comment type="caution">
    <text evidence="1">The sequence shown here is derived from an EMBL/GenBank/DDBJ whole genome shotgun (WGS) entry which is preliminary data.</text>
</comment>